<evidence type="ECO:0000313" key="1">
    <source>
        <dbReference type="EMBL" id="GAA3605713.1"/>
    </source>
</evidence>
<name>A0ABP6ZDC1_9ACTN</name>
<dbReference type="EMBL" id="BAABAB010000004">
    <property type="protein sequence ID" value="GAA3605713.1"/>
    <property type="molecule type" value="Genomic_DNA"/>
</dbReference>
<accession>A0ABP6ZDC1</accession>
<keyword evidence="2" id="KW-1185">Reference proteome</keyword>
<sequence length="67" mass="7316">MRLAPTDLDWRHGSGPEITGPAEALLMAITGRASAIGELTGPGQPVLARRLTRRPHRRTIPEHGQDR</sequence>
<protein>
    <submittedName>
        <fullName evidence="1">Uncharacterized protein</fullName>
    </submittedName>
</protein>
<organism evidence="1 2">
    <name type="scientific">Microlunatus ginsengisoli</name>
    <dbReference type="NCBI Taxonomy" id="363863"/>
    <lineage>
        <taxon>Bacteria</taxon>
        <taxon>Bacillati</taxon>
        <taxon>Actinomycetota</taxon>
        <taxon>Actinomycetes</taxon>
        <taxon>Propionibacteriales</taxon>
        <taxon>Propionibacteriaceae</taxon>
        <taxon>Microlunatus</taxon>
    </lineage>
</organism>
<reference evidence="2" key="1">
    <citation type="journal article" date="2019" name="Int. J. Syst. Evol. Microbiol.">
        <title>The Global Catalogue of Microorganisms (GCM) 10K type strain sequencing project: providing services to taxonomists for standard genome sequencing and annotation.</title>
        <authorList>
            <consortium name="The Broad Institute Genomics Platform"/>
            <consortium name="The Broad Institute Genome Sequencing Center for Infectious Disease"/>
            <person name="Wu L."/>
            <person name="Ma J."/>
        </authorList>
    </citation>
    <scope>NUCLEOTIDE SEQUENCE [LARGE SCALE GENOMIC DNA]</scope>
    <source>
        <strain evidence="2">JCM 16929</strain>
    </source>
</reference>
<proteinExistence type="predicted"/>
<comment type="caution">
    <text evidence="1">The sequence shown here is derived from an EMBL/GenBank/DDBJ whole genome shotgun (WGS) entry which is preliminary data.</text>
</comment>
<gene>
    <name evidence="1" type="ORF">GCM10022236_04520</name>
</gene>
<dbReference type="Proteomes" id="UP001501490">
    <property type="component" value="Unassembled WGS sequence"/>
</dbReference>
<evidence type="ECO:0000313" key="2">
    <source>
        <dbReference type="Proteomes" id="UP001501490"/>
    </source>
</evidence>